<dbReference type="InterPro" id="IPR008979">
    <property type="entry name" value="Galactose-bd-like_sf"/>
</dbReference>
<evidence type="ECO:0000256" key="3">
    <source>
        <dbReference type="SAM" id="SignalP"/>
    </source>
</evidence>
<dbReference type="RefSeq" id="WP_052591527.1">
    <property type="nucleotide sequence ID" value="NZ_CP011112.1"/>
</dbReference>
<evidence type="ECO:0000313" key="6">
    <source>
        <dbReference type="Proteomes" id="UP000066480"/>
    </source>
</evidence>
<dbReference type="AlphaFoldDB" id="A0A0K1JHM5"/>
<evidence type="ECO:0000256" key="2">
    <source>
        <dbReference type="SAM" id="MobiDB-lite"/>
    </source>
</evidence>
<dbReference type="EMBL" id="CP011112">
    <property type="protein sequence ID" value="AKU16212.1"/>
    <property type="molecule type" value="Genomic_DNA"/>
</dbReference>
<dbReference type="InterPro" id="IPR029058">
    <property type="entry name" value="AB_hydrolase_fold"/>
</dbReference>
<dbReference type="InterPro" id="IPR005674">
    <property type="entry name" value="CocE/Ser_esterase"/>
</dbReference>
<proteinExistence type="predicted"/>
<protein>
    <recommendedName>
        <fullName evidence="4">Xaa-Pro dipeptidyl-peptidase C-terminal domain-containing protein</fullName>
    </recommendedName>
</protein>
<organism evidence="5 6">
    <name type="scientific">Luteipulveratus mongoliensis</name>
    <dbReference type="NCBI Taxonomy" id="571913"/>
    <lineage>
        <taxon>Bacteria</taxon>
        <taxon>Bacillati</taxon>
        <taxon>Actinomycetota</taxon>
        <taxon>Actinomycetes</taxon>
        <taxon>Micrococcales</taxon>
        <taxon>Dermacoccaceae</taxon>
        <taxon>Luteipulveratus</taxon>
    </lineage>
</organism>
<dbReference type="GO" id="GO:0008239">
    <property type="term" value="F:dipeptidyl-peptidase activity"/>
    <property type="evidence" value="ECO:0007669"/>
    <property type="project" value="InterPro"/>
</dbReference>
<dbReference type="KEGG" id="lmoi:VV02_10650"/>
<feature type="region of interest" description="Disordered" evidence="2">
    <location>
        <begin position="441"/>
        <end position="460"/>
    </location>
</feature>
<dbReference type="SUPFAM" id="SSF49785">
    <property type="entry name" value="Galactose-binding domain-like"/>
    <property type="match status" value="1"/>
</dbReference>
<name>A0A0K1JHM5_9MICO</name>
<gene>
    <name evidence="5" type="ORF">VV02_10650</name>
</gene>
<dbReference type="SUPFAM" id="SSF53474">
    <property type="entry name" value="alpha/beta-Hydrolases"/>
    <property type="match status" value="1"/>
</dbReference>
<feature type="signal peptide" evidence="3">
    <location>
        <begin position="1"/>
        <end position="23"/>
    </location>
</feature>
<accession>A0A0K1JHM5</accession>
<dbReference type="NCBIfam" id="TIGR00976">
    <property type="entry name" value="CocE_NonD"/>
    <property type="match status" value="1"/>
</dbReference>
<dbReference type="SMART" id="SM00939">
    <property type="entry name" value="PepX_C"/>
    <property type="match status" value="1"/>
</dbReference>
<feature type="chain" id="PRO_5005461736" description="Xaa-Pro dipeptidyl-peptidase C-terminal domain-containing protein" evidence="3">
    <location>
        <begin position="24"/>
        <end position="633"/>
    </location>
</feature>
<dbReference type="Proteomes" id="UP000066480">
    <property type="component" value="Chromosome"/>
</dbReference>
<feature type="compositionally biased region" description="Polar residues" evidence="2">
    <location>
        <begin position="443"/>
        <end position="460"/>
    </location>
</feature>
<keyword evidence="1" id="KW-0378">Hydrolase</keyword>
<dbReference type="STRING" id="571913.VV02_10650"/>
<keyword evidence="3" id="KW-0732">Signal</keyword>
<dbReference type="OrthoDB" id="5240615at2"/>
<dbReference type="Pfam" id="PF02129">
    <property type="entry name" value="Peptidase_S15"/>
    <property type="match status" value="1"/>
</dbReference>
<feature type="region of interest" description="Disordered" evidence="2">
    <location>
        <begin position="27"/>
        <end position="53"/>
    </location>
</feature>
<evidence type="ECO:0000259" key="4">
    <source>
        <dbReference type="SMART" id="SM00939"/>
    </source>
</evidence>
<dbReference type="InterPro" id="IPR000383">
    <property type="entry name" value="Xaa-Pro-like_dom"/>
</dbReference>
<dbReference type="PATRIC" id="fig|571913.6.peg.2172"/>
<dbReference type="Gene3D" id="3.40.50.1820">
    <property type="entry name" value="alpha/beta hydrolase"/>
    <property type="match status" value="2"/>
</dbReference>
<keyword evidence="6" id="KW-1185">Reference proteome</keyword>
<evidence type="ECO:0000256" key="1">
    <source>
        <dbReference type="ARBA" id="ARBA00022801"/>
    </source>
</evidence>
<dbReference type="InterPro" id="IPR013736">
    <property type="entry name" value="Xaa-Pro_dipept_C"/>
</dbReference>
<evidence type="ECO:0000313" key="5">
    <source>
        <dbReference type="EMBL" id="AKU16212.1"/>
    </source>
</evidence>
<feature type="domain" description="Xaa-Pro dipeptidyl-peptidase C-terminal" evidence="4">
    <location>
        <begin position="355"/>
        <end position="591"/>
    </location>
</feature>
<sequence length="633" mass="68389">MNRSRLLATLAATAAVATGAALAAPAQGAPVTPSAKGVTHADNPGVPKGASWSEQYFSSPRAGAPSKVTLHADIFRPANLPANAKTPVIISMGPYFNHSGQTGRETDTYQPTSRFDDLIDGAQLMKRGYTFIAVDLRGFGASTGCLDWVGPGEQADIKASVEWAASRPWSTGKVGTYGKSYDAVTGLWANDLKPKGLKAVVAQEPLWNMYPYLYSNDVPRPNQDGTPLAYNSIAGLGGTTGDSARYKAAADYEKQHPECYTRNLHDNVSNTSADDKYWKVRNHAALAKGTTTPLFVTQGFTESNTKPEQMEQFLSNHVGPERGWLGPWEHVRGNDVDPTTGRLAQGRKNFFGEVVRFYDQYLKGIKPTVKDPNYAIQDNFGSWRAQTTWPVTQNRSLVTLQPGKYIDSGPVADQAPAAGARRAGDANGKGLTAVQAEKVRDNQVPTRRTQRSGQDVDQRVTSQLGTAAQRRAAKLSDAAAVPNSYQTWSKPVKVSTRLTGTPRIILNTRGQGEVYVGMWDVAPDKGTATLINENVAELTKSGRTFDLKSLDWTLPKGHRLAVTIGTIQGGYWYINASGRTITVNDAQLQLAVQSTAHDVKTEGSKSAFLDSYIADNTIPSGVIPRGTFEVPTP</sequence>
<reference evidence="5 6" key="1">
    <citation type="submission" date="2015-03" db="EMBL/GenBank/DDBJ databases">
        <title>Luteipulveratus halotolerans sp. nov., a novel actinobacterium (Dermacoccaceae) from Sarawak, Malaysia.</title>
        <authorList>
            <person name="Juboi H."/>
            <person name="Basik A."/>
            <person name="Shamsul S.S."/>
            <person name="Arnold P."/>
            <person name="Schmitt E.K."/>
            <person name="Sanglier J.-J."/>
            <person name="Yeo T."/>
        </authorList>
    </citation>
    <scope>NUCLEOTIDE SEQUENCE [LARGE SCALE GENOMIC DNA]</scope>
    <source>
        <strain evidence="5 6">MN07-A0370</strain>
    </source>
</reference>